<sequence length="264" mass="28662">MVRDKLSNPSRRRFLKRSSLGIAAGIPAARVATGSVAAEKWDELEPPYKDVKESIDDEVTITNEQDDLIYDHRNVSTTTVTVLNADEMDNGSGYTTTFGISTQALCLNDDDEKQDDISSHGFRIERANSFDGDMTIYTTDDSAVTGAWPNSGDELQNLAISTINQTAGVLNSYYAVALAGTTIVDKLPDASTDSCSERNDCANFEWSASNVGEVAHHSRVKIETTEEGFGAVLTSNVDNIAECKFALTSYEDNAFATPVNLSFN</sequence>
<dbReference type="RefSeq" id="WP_198061558.1">
    <property type="nucleotide sequence ID" value="NZ_CP065856.1"/>
</dbReference>
<dbReference type="EMBL" id="CP065856">
    <property type="protein sequence ID" value="QPV62760.1"/>
    <property type="molecule type" value="Genomic_DNA"/>
</dbReference>
<dbReference type="Proteomes" id="UP000595001">
    <property type="component" value="Chromosome"/>
</dbReference>
<dbReference type="PROSITE" id="PS51318">
    <property type="entry name" value="TAT"/>
    <property type="match status" value="1"/>
</dbReference>
<gene>
    <name evidence="1" type="ORF">I7X12_18870</name>
</gene>
<dbReference type="OrthoDB" id="385897at2157"/>
<reference evidence="1 2" key="1">
    <citation type="submission" date="2020-12" db="EMBL/GenBank/DDBJ databases">
        <title>Halosimplex halophilum sp. nov. and Halosimplex salinum sp. nov., two new members of the genus Halosimplex.</title>
        <authorList>
            <person name="Cui H.L."/>
        </authorList>
    </citation>
    <scope>NUCLEOTIDE SEQUENCE [LARGE SCALE GENOMIC DNA]</scope>
    <source>
        <strain evidence="1 2">YGH94</strain>
    </source>
</reference>
<dbReference type="GeneID" id="60590601"/>
<keyword evidence="2" id="KW-1185">Reference proteome</keyword>
<proteinExistence type="predicted"/>
<evidence type="ECO:0000313" key="2">
    <source>
        <dbReference type="Proteomes" id="UP000595001"/>
    </source>
</evidence>
<dbReference type="AlphaFoldDB" id="A0A7T3KVE7"/>
<dbReference type="KEGG" id="hlt:I7X12_18870"/>
<accession>A0A7T3KVE7</accession>
<evidence type="ECO:0000313" key="1">
    <source>
        <dbReference type="EMBL" id="QPV62760.1"/>
    </source>
</evidence>
<name>A0A7T3KVE7_9EURY</name>
<dbReference type="InterPro" id="IPR006311">
    <property type="entry name" value="TAT_signal"/>
</dbReference>
<protein>
    <submittedName>
        <fullName evidence="1">Uncharacterized protein</fullName>
    </submittedName>
</protein>
<organism evidence="1 2">
    <name type="scientific">Halosimplex litoreum</name>
    <dbReference type="NCBI Taxonomy" id="1198301"/>
    <lineage>
        <taxon>Archaea</taxon>
        <taxon>Methanobacteriati</taxon>
        <taxon>Methanobacteriota</taxon>
        <taxon>Stenosarchaea group</taxon>
        <taxon>Halobacteria</taxon>
        <taxon>Halobacteriales</taxon>
        <taxon>Haloarculaceae</taxon>
        <taxon>Halosimplex</taxon>
    </lineage>
</organism>